<evidence type="ECO:0008006" key="3">
    <source>
        <dbReference type="Google" id="ProtNLM"/>
    </source>
</evidence>
<evidence type="ECO:0000313" key="2">
    <source>
        <dbReference type="Proteomes" id="UP000613580"/>
    </source>
</evidence>
<dbReference type="EMBL" id="JACAZE010000010">
    <property type="protein sequence ID" value="KAF7305478.1"/>
    <property type="molecule type" value="Genomic_DNA"/>
</dbReference>
<dbReference type="InterPro" id="IPR032675">
    <property type="entry name" value="LRR_dom_sf"/>
</dbReference>
<accession>A0A8H6W8F3</accession>
<keyword evidence="2" id="KW-1185">Reference proteome</keyword>
<dbReference type="AlphaFoldDB" id="A0A8H6W8F3"/>
<name>A0A8H6W8F3_MYCCL</name>
<gene>
    <name evidence="1" type="ORF">HMN09_00800600</name>
</gene>
<sequence length="537" mass="59088">MATSEPTEPESVASQVFSIPELLLLVLSHLAPTGKRGSMFSIDTQALASLSRVSRATSEAALDALWRRMYRPDAFVRLLPEDAYCKGPEANAEFQLLRPLTEQDFAVFDKYAYRVHYVDFSNSSAKLRRGCEVFPHFKDFRFPLLPLLKEFRWEASVYSIGALYLISPRGPVPSEHLGLLLWGEIDDVDEAGVVKQTIHAFNDPALPWLPDVERMSLRTLEFLPGVRDALRRLENVQNISFDLRADPLLFSHLATLPQLKSLDTRHLSSSALSRVDIDQACFPVLESLRLSGAIEPLSQCISLITSPQLSNVRLTPQSGTSAIPSSLLAALVPLDIPARTTALTRFDISAPHGRGSTLALDMAVFAPLHACHNLEVFRVDADPTTLSLTETDVHAMAAAWPRLLEIHIVPPHSAESSGRVSLYALWAFAVGCPDLRHLAIEVDANIPEPFAPPTGSDVVLPKPDRPLMTDFILFCAPCGDPEVVSAFIKLAFPNVDARAFQAYGTVHNPEDKKRWGKVTAALPIGDDASWLAPIVIM</sequence>
<protein>
    <recommendedName>
        <fullName evidence="3">F-box domain-containing protein</fullName>
    </recommendedName>
</protein>
<evidence type="ECO:0000313" key="1">
    <source>
        <dbReference type="EMBL" id="KAF7305478.1"/>
    </source>
</evidence>
<proteinExistence type="predicted"/>
<dbReference type="Gene3D" id="3.80.10.10">
    <property type="entry name" value="Ribonuclease Inhibitor"/>
    <property type="match status" value="1"/>
</dbReference>
<organism evidence="1 2">
    <name type="scientific">Mycena chlorophos</name>
    <name type="common">Agaric fungus</name>
    <name type="synonym">Agaricus chlorophos</name>
    <dbReference type="NCBI Taxonomy" id="658473"/>
    <lineage>
        <taxon>Eukaryota</taxon>
        <taxon>Fungi</taxon>
        <taxon>Dikarya</taxon>
        <taxon>Basidiomycota</taxon>
        <taxon>Agaricomycotina</taxon>
        <taxon>Agaricomycetes</taxon>
        <taxon>Agaricomycetidae</taxon>
        <taxon>Agaricales</taxon>
        <taxon>Marasmiineae</taxon>
        <taxon>Mycenaceae</taxon>
        <taxon>Mycena</taxon>
    </lineage>
</organism>
<dbReference type="OrthoDB" id="2447803at2759"/>
<comment type="caution">
    <text evidence="1">The sequence shown here is derived from an EMBL/GenBank/DDBJ whole genome shotgun (WGS) entry which is preliminary data.</text>
</comment>
<reference evidence="1" key="1">
    <citation type="submission" date="2020-05" db="EMBL/GenBank/DDBJ databases">
        <title>Mycena genomes resolve the evolution of fungal bioluminescence.</title>
        <authorList>
            <person name="Tsai I.J."/>
        </authorList>
    </citation>
    <scope>NUCLEOTIDE SEQUENCE</scope>
    <source>
        <strain evidence="1">110903Hualien_Pintung</strain>
    </source>
</reference>
<dbReference type="Proteomes" id="UP000613580">
    <property type="component" value="Unassembled WGS sequence"/>
</dbReference>